<dbReference type="Gene3D" id="3.40.50.10320">
    <property type="entry name" value="LmbE-like"/>
    <property type="match status" value="1"/>
</dbReference>
<sequence>MKAHLSSQIKLDRIPKRYYRPNDAFELTALTRFEKINTEIDEGTEEGSVHIANEISDLIHKCNAENRPCVLALGAGLGTHTVYKDLVRLYKEGKISFSNVVVFNISEFYPLNKNARGTTHILREYLLDLVDIKPENIFTPLANGEKENIFEFCRDYEKKIESYGGIDLALLEMGPLGNLAFNEPGSQIGSTTRLMLLSSESRHNAASLYNSTENVPGSAITIGISTLLTTKRIIVMGWGENRAAIAKEAIEGCVSDSIPASYLQQHKDAKMVLDLSAAENLTRISTPWLVTSCEWNDKLIRRAIVWLCKITGKPILKLTNKDYNDNGLSELLALFGSAYNVNIKIFNDLQHTITGWPGGKPNADDTFRPERATPYPKKVIVFSPHPDDDVISMGGTLKRLVDQHHDVHVAYETSGNIAVGDEDMMRYVMLMGGIAKKFHFDTPEFLAKHAEITEFVKNKKEGDIDLADIRYLKGQIRQGEARTACNYIGVKPENVHFLQLPFYETGTIKKGELTETDKNIVKDLLLKVKPDQIFVAGDLADPHGTHRVCLDAVLAAIDDVKEDEWMKNCRVWMYRGAWAEWEIDHIEMAVPISPEELRQKRNSILKHQSQMESAPFLGDDERLFWQRAEDRNKATANLYAQLGLASYEAIEAFVEYHPL</sequence>
<dbReference type="NCBIfam" id="NF002557">
    <property type="entry name" value="PRK02122.1"/>
    <property type="match status" value="1"/>
</dbReference>
<dbReference type="SUPFAM" id="SSF102588">
    <property type="entry name" value="LmbE-like"/>
    <property type="match status" value="1"/>
</dbReference>
<dbReference type="RefSeq" id="WP_255025099.1">
    <property type="nucleotide sequence ID" value="NZ_JANDHW010000001.1"/>
</dbReference>
<dbReference type="Gene3D" id="3.40.50.1360">
    <property type="match status" value="1"/>
</dbReference>
<dbReference type="InterPro" id="IPR003737">
    <property type="entry name" value="GlcNAc_PI_deacetylase-related"/>
</dbReference>
<dbReference type="InterPro" id="IPR004547">
    <property type="entry name" value="Glucosamine6P_isomerase"/>
</dbReference>
<dbReference type="Proteomes" id="UP001205603">
    <property type="component" value="Unassembled WGS sequence"/>
</dbReference>
<evidence type="ECO:0000259" key="1">
    <source>
        <dbReference type="Pfam" id="PF01182"/>
    </source>
</evidence>
<gene>
    <name evidence="2" type="ORF">NMU02_00515</name>
</gene>
<dbReference type="CDD" id="cd01399">
    <property type="entry name" value="GlcN6P_deaminase"/>
    <property type="match status" value="1"/>
</dbReference>
<dbReference type="EMBL" id="JANDHW010000001">
    <property type="protein sequence ID" value="MCP9610576.1"/>
    <property type="molecule type" value="Genomic_DNA"/>
</dbReference>
<dbReference type="PANTHER" id="PTHR42892:SF1">
    <property type="entry name" value="GLUCOSAMINE-6-PHOSPHATE ISOMERASE"/>
    <property type="match status" value="1"/>
</dbReference>
<dbReference type="SUPFAM" id="SSF100950">
    <property type="entry name" value="NagB/RpiA/CoA transferase-like"/>
    <property type="match status" value="1"/>
</dbReference>
<dbReference type="Pfam" id="PF02585">
    <property type="entry name" value="PIG-L"/>
    <property type="match status" value="1"/>
</dbReference>
<evidence type="ECO:0000313" key="3">
    <source>
        <dbReference type="Proteomes" id="UP001205603"/>
    </source>
</evidence>
<dbReference type="InterPro" id="IPR006148">
    <property type="entry name" value="Glc/Gal-6P_isomerase"/>
</dbReference>
<dbReference type="PANTHER" id="PTHR42892">
    <property type="entry name" value="GLUCOSAMINE-6-PHOSPHATE DEAMINASE-LIKE PROTEIN BT_0258-RELATED"/>
    <property type="match status" value="1"/>
</dbReference>
<protein>
    <submittedName>
        <fullName evidence="2">Glucosamine-6-phosphate deaminase</fullName>
    </submittedName>
</protein>
<comment type="caution">
    <text evidence="2">The sequence shown here is derived from an EMBL/GenBank/DDBJ whole genome shotgun (WGS) entry which is preliminary data.</text>
</comment>
<evidence type="ECO:0000313" key="2">
    <source>
        <dbReference type="EMBL" id="MCP9610576.1"/>
    </source>
</evidence>
<keyword evidence="3" id="KW-1185">Reference proteome</keyword>
<dbReference type="Pfam" id="PF01182">
    <property type="entry name" value="Glucosamine_iso"/>
    <property type="match status" value="1"/>
</dbReference>
<proteinExistence type="predicted"/>
<reference evidence="2 3" key="1">
    <citation type="submission" date="2022-07" db="EMBL/GenBank/DDBJ databases">
        <title>Fecal culturing of patients with breast cancer.</title>
        <authorList>
            <person name="Teng N.M.Y."/>
            <person name="Kiu R."/>
            <person name="Evans R."/>
            <person name="Baker D.J."/>
            <person name="Zenner C."/>
            <person name="Robinson S.D."/>
            <person name="Hall L.J."/>
        </authorList>
    </citation>
    <scope>NUCLEOTIDE SEQUENCE [LARGE SCALE GENOMIC DNA]</scope>
    <source>
        <strain evidence="2 3">LH1063</strain>
    </source>
</reference>
<organism evidence="2 3">
    <name type="scientific">Coprobacter tertius</name>
    <dbReference type="NCBI Taxonomy" id="2944915"/>
    <lineage>
        <taxon>Bacteria</taxon>
        <taxon>Pseudomonadati</taxon>
        <taxon>Bacteroidota</taxon>
        <taxon>Bacteroidia</taxon>
        <taxon>Bacteroidales</taxon>
        <taxon>Barnesiellaceae</taxon>
        <taxon>Coprobacter</taxon>
    </lineage>
</organism>
<name>A0ABT1MDY7_9BACT</name>
<feature type="domain" description="Glucosamine/galactosamine-6-phosphate isomerase" evidence="1">
    <location>
        <begin position="50"/>
        <end position="267"/>
    </location>
</feature>
<dbReference type="InterPro" id="IPR052960">
    <property type="entry name" value="GlcN6P_deaminase-like"/>
</dbReference>
<dbReference type="InterPro" id="IPR037171">
    <property type="entry name" value="NagB/RpiA_transferase-like"/>
</dbReference>
<dbReference type="InterPro" id="IPR024078">
    <property type="entry name" value="LmbE-like_dom_sf"/>
</dbReference>
<accession>A0ABT1MDY7</accession>